<comment type="caution">
    <text evidence="1">The sequence shown here is derived from an EMBL/GenBank/DDBJ whole genome shotgun (WGS) entry which is preliminary data.</text>
</comment>
<name>A0A5B7GXC3_PORTR</name>
<dbReference type="EMBL" id="VSRR010022852">
    <property type="protein sequence ID" value="MPC65041.1"/>
    <property type="molecule type" value="Genomic_DNA"/>
</dbReference>
<gene>
    <name evidence="1" type="ORF">E2C01_059165</name>
</gene>
<dbReference type="AlphaFoldDB" id="A0A5B7GXC3"/>
<evidence type="ECO:0000313" key="1">
    <source>
        <dbReference type="EMBL" id="MPC65041.1"/>
    </source>
</evidence>
<keyword evidence="2" id="KW-1185">Reference proteome</keyword>
<protein>
    <submittedName>
        <fullName evidence="1">Uncharacterized protein</fullName>
    </submittedName>
</protein>
<evidence type="ECO:0000313" key="2">
    <source>
        <dbReference type="Proteomes" id="UP000324222"/>
    </source>
</evidence>
<proteinExistence type="predicted"/>
<dbReference type="Proteomes" id="UP000324222">
    <property type="component" value="Unassembled WGS sequence"/>
</dbReference>
<reference evidence="1 2" key="1">
    <citation type="submission" date="2019-05" db="EMBL/GenBank/DDBJ databases">
        <title>Another draft genome of Portunus trituberculatus and its Hox gene families provides insights of decapod evolution.</title>
        <authorList>
            <person name="Jeong J.-H."/>
            <person name="Song I."/>
            <person name="Kim S."/>
            <person name="Choi T."/>
            <person name="Kim D."/>
            <person name="Ryu S."/>
            <person name="Kim W."/>
        </authorList>
    </citation>
    <scope>NUCLEOTIDE SEQUENCE [LARGE SCALE GENOMIC DNA]</scope>
    <source>
        <tissue evidence="1">Muscle</tissue>
    </source>
</reference>
<organism evidence="1 2">
    <name type="scientific">Portunus trituberculatus</name>
    <name type="common">Swimming crab</name>
    <name type="synonym">Neptunus trituberculatus</name>
    <dbReference type="NCBI Taxonomy" id="210409"/>
    <lineage>
        <taxon>Eukaryota</taxon>
        <taxon>Metazoa</taxon>
        <taxon>Ecdysozoa</taxon>
        <taxon>Arthropoda</taxon>
        <taxon>Crustacea</taxon>
        <taxon>Multicrustacea</taxon>
        <taxon>Malacostraca</taxon>
        <taxon>Eumalacostraca</taxon>
        <taxon>Eucarida</taxon>
        <taxon>Decapoda</taxon>
        <taxon>Pleocyemata</taxon>
        <taxon>Brachyura</taxon>
        <taxon>Eubrachyura</taxon>
        <taxon>Portunoidea</taxon>
        <taxon>Portunidae</taxon>
        <taxon>Portuninae</taxon>
        <taxon>Portunus</taxon>
    </lineage>
</organism>
<sequence length="78" mass="8999">MDRLYTAPNSLYMRREERVIRTLVLKVNIAQPSSLAGVAAMVVKVRACLQRSVKCAVNETRRRHNKVGRDLFSRGRER</sequence>
<accession>A0A5B7GXC3</accession>